<evidence type="ECO:0000313" key="1">
    <source>
        <dbReference type="EMBL" id="KAK4810544.1"/>
    </source>
</evidence>
<name>A0AAN7RKJ4_MYCAM</name>
<keyword evidence="2" id="KW-1185">Reference proteome</keyword>
<dbReference type="AlphaFoldDB" id="A0AAN7RKJ4"/>
<dbReference type="PANTHER" id="PTHR33332">
    <property type="entry name" value="REVERSE TRANSCRIPTASE DOMAIN-CONTAINING PROTEIN"/>
    <property type="match status" value="1"/>
</dbReference>
<proteinExistence type="predicted"/>
<organism evidence="1 2">
    <name type="scientific">Mycteria americana</name>
    <name type="common">Wood stork</name>
    <dbReference type="NCBI Taxonomy" id="33587"/>
    <lineage>
        <taxon>Eukaryota</taxon>
        <taxon>Metazoa</taxon>
        <taxon>Chordata</taxon>
        <taxon>Craniata</taxon>
        <taxon>Vertebrata</taxon>
        <taxon>Euteleostomi</taxon>
        <taxon>Archelosauria</taxon>
        <taxon>Archosauria</taxon>
        <taxon>Dinosauria</taxon>
        <taxon>Saurischia</taxon>
        <taxon>Theropoda</taxon>
        <taxon>Coelurosauria</taxon>
        <taxon>Aves</taxon>
        <taxon>Neognathae</taxon>
        <taxon>Neoaves</taxon>
        <taxon>Aequornithes</taxon>
        <taxon>Ciconiiformes</taxon>
        <taxon>Ciconiidae</taxon>
        <taxon>Mycteria</taxon>
    </lineage>
</organism>
<gene>
    <name evidence="1" type="ORF">QYF61_004507</name>
</gene>
<sequence>MNKELLAKLKHKKEAYRGWKQGQVTWEQYRDIVRAPRDEVRKAKAQMELNLARDLKENKKGFFKYIGVRSRGVLITLDIHKSMGSDGMYPRVLRELANVIARHLWSITETGRSAQGLEESKCHSYLQEGLARLTSIPGKVMEQLMLETISRHRKDKVVIRSSQHGFTKGKSCLTNLINFCDEMTGLVDEGRAVDIAYLDFRKAFNTISHKILMEKLLMYMGWMSRQ</sequence>
<evidence type="ECO:0000313" key="2">
    <source>
        <dbReference type="Proteomes" id="UP001333110"/>
    </source>
</evidence>
<evidence type="ECO:0008006" key="3">
    <source>
        <dbReference type="Google" id="ProtNLM"/>
    </source>
</evidence>
<reference evidence="1 2" key="1">
    <citation type="journal article" date="2023" name="J. Hered.">
        <title>Chromosome-level genome of the wood stork (Mycteria americana) provides insight into avian chromosome evolution.</title>
        <authorList>
            <person name="Flamio R. Jr."/>
            <person name="Ramstad K.M."/>
        </authorList>
    </citation>
    <scope>NUCLEOTIDE SEQUENCE [LARGE SCALE GENOMIC DNA]</scope>
    <source>
        <strain evidence="1">JAX WOST 10</strain>
    </source>
</reference>
<accession>A0AAN7RKJ4</accession>
<comment type="caution">
    <text evidence="1">The sequence shown here is derived from an EMBL/GenBank/DDBJ whole genome shotgun (WGS) entry which is preliminary data.</text>
</comment>
<dbReference type="Proteomes" id="UP001333110">
    <property type="component" value="Unassembled WGS sequence"/>
</dbReference>
<dbReference type="EMBL" id="JAUNZN010000018">
    <property type="protein sequence ID" value="KAK4810544.1"/>
    <property type="molecule type" value="Genomic_DNA"/>
</dbReference>
<protein>
    <recommendedName>
        <fullName evidence="3">Reverse transcriptase domain-containing protein</fullName>
    </recommendedName>
</protein>